<keyword evidence="11" id="KW-0407">Ion channel</keyword>
<dbReference type="PANTHER" id="PTHR10217">
    <property type="entry name" value="VOLTAGE AND LIGAND GATED POTASSIUM CHANNEL"/>
    <property type="match status" value="1"/>
</dbReference>
<evidence type="ECO:0000259" key="14">
    <source>
        <dbReference type="PROSITE" id="PS50042"/>
    </source>
</evidence>
<feature type="transmembrane region" description="Helical" evidence="13">
    <location>
        <begin position="87"/>
        <end position="114"/>
    </location>
</feature>
<dbReference type="SUPFAM" id="SSF81324">
    <property type="entry name" value="Voltage-gated potassium channels"/>
    <property type="match status" value="1"/>
</dbReference>
<protein>
    <submittedName>
        <fullName evidence="16">Aste57867_17813 protein</fullName>
    </submittedName>
</protein>
<dbReference type="InterPro" id="IPR005821">
    <property type="entry name" value="Ion_trans_dom"/>
</dbReference>
<organism evidence="16 17">
    <name type="scientific">Aphanomyces stellatus</name>
    <dbReference type="NCBI Taxonomy" id="120398"/>
    <lineage>
        <taxon>Eukaryota</taxon>
        <taxon>Sar</taxon>
        <taxon>Stramenopiles</taxon>
        <taxon>Oomycota</taxon>
        <taxon>Saprolegniomycetes</taxon>
        <taxon>Saprolegniales</taxon>
        <taxon>Verrucalvaceae</taxon>
        <taxon>Aphanomyces</taxon>
    </lineage>
</organism>
<evidence type="ECO:0000256" key="6">
    <source>
        <dbReference type="ARBA" id="ARBA00022882"/>
    </source>
</evidence>
<evidence type="ECO:0000256" key="8">
    <source>
        <dbReference type="ARBA" id="ARBA00022989"/>
    </source>
</evidence>
<dbReference type="InterPro" id="IPR014710">
    <property type="entry name" value="RmlC-like_jellyroll"/>
</dbReference>
<evidence type="ECO:0000256" key="13">
    <source>
        <dbReference type="SAM" id="Phobius"/>
    </source>
</evidence>
<keyword evidence="8 13" id="KW-1133">Transmembrane helix</keyword>
<dbReference type="PROSITE" id="PS50042">
    <property type="entry name" value="CNMP_BINDING_3"/>
    <property type="match status" value="1"/>
</dbReference>
<evidence type="ECO:0000256" key="1">
    <source>
        <dbReference type="ARBA" id="ARBA00004141"/>
    </source>
</evidence>
<dbReference type="OrthoDB" id="426293at2759"/>
<dbReference type="CDD" id="cd00038">
    <property type="entry name" value="CAP_ED"/>
    <property type="match status" value="1"/>
</dbReference>
<reference evidence="15" key="2">
    <citation type="submission" date="2019-06" db="EMBL/GenBank/DDBJ databases">
        <title>Genomics analysis of Aphanomyces spp. identifies a new class of oomycete effector associated with host adaptation.</title>
        <authorList>
            <person name="Gaulin E."/>
        </authorList>
    </citation>
    <scope>NUCLEOTIDE SEQUENCE</scope>
    <source>
        <strain evidence="15">CBS 578.67</strain>
    </source>
</reference>
<name>A0A485LAA5_9STRA</name>
<dbReference type="GO" id="GO:0005249">
    <property type="term" value="F:voltage-gated potassium channel activity"/>
    <property type="evidence" value="ECO:0007669"/>
    <property type="project" value="InterPro"/>
</dbReference>
<dbReference type="EMBL" id="VJMH01006304">
    <property type="protein sequence ID" value="KAF0690825.1"/>
    <property type="molecule type" value="Genomic_DNA"/>
</dbReference>
<dbReference type="GO" id="GO:0005886">
    <property type="term" value="C:plasma membrane"/>
    <property type="evidence" value="ECO:0007669"/>
    <property type="project" value="TreeGrafter"/>
</dbReference>
<evidence type="ECO:0000313" key="17">
    <source>
        <dbReference type="Proteomes" id="UP000332933"/>
    </source>
</evidence>
<dbReference type="GO" id="GO:0034702">
    <property type="term" value="C:monoatomic ion channel complex"/>
    <property type="evidence" value="ECO:0007669"/>
    <property type="project" value="UniProtKB-KW"/>
</dbReference>
<keyword evidence="9" id="KW-0406">Ion transport</keyword>
<evidence type="ECO:0000256" key="9">
    <source>
        <dbReference type="ARBA" id="ARBA00023065"/>
    </source>
</evidence>
<proteinExistence type="predicted"/>
<dbReference type="PRINTS" id="PR01463">
    <property type="entry name" value="EAGCHANLFMLY"/>
</dbReference>
<evidence type="ECO:0000313" key="16">
    <source>
        <dbReference type="EMBL" id="VFT94556.1"/>
    </source>
</evidence>
<dbReference type="InterPro" id="IPR003938">
    <property type="entry name" value="K_chnl_volt-dep_EAG/ELK/ERG"/>
</dbReference>
<evidence type="ECO:0000256" key="3">
    <source>
        <dbReference type="ARBA" id="ARBA00022538"/>
    </source>
</evidence>
<dbReference type="SUPFAM" id="SSF51206">
    <property type="entry name" value="cAMP-binding domain-like"/>
    <property type="match status" value="1"/>
</dbReference>
<dbReference type="GO" id="GO:0042391">
    <property type="term" value="P:regulation of membrane potential"/>
    <property type="evidence" value="ECO:0007669"/>
    <property type="project" value="TreeGrafter"/>
</dbReference>
<keyword evidence="7" id="KW-0630">Potassium</keyword>
<feature type="transmembrane region" description="Helical" evidence="13">
    <location>
        <begin position="120"/>
        <end position="139"/>
    </location>
</feature>
<evidence type="ECO:0000313" key="15">
    <source>
        <dbReference type="EMBL" id="KAF0690825.1"/>
    </source>
</evidence>
<keyword evidence="3" id="KW-0633">Potassium transport</keyword>
<dbReference type="Gene3D" id="1.10.287.70">
    <property type="match status" value="1"/>
</dbReference>
<evidence type="ECO:0000256" key="5">
    <source>
        <dbReference type="ARBA" id="ARBA00022826"/>
    </source>
</evidence>
<gene>
    <name evidence="16" type="primary">Aste57867_17813</name>
    <name evidence="15" type="ORF">As57867_017752</name>
    <name evidence="16" type="ORF">ASTE57867_17813</name>
</gene>
<comment type="subcellular location">
    <subcellularLocation>
        <location evidence="1">Membrane</location>
        <topology evidence="1">Multi-pass membrane protein</topology>
    </subcellularLocation>
</comment>
<dbReference type="InterPro" id="IPR018490">
    <property type="entry name" value="cNMP-bd_dom_sf"/>
</dbReference>
<feature type="region of interest" description="Disordered" evidence="12">
    <location>
        <begin position="1"/>
        <end position="23"/>
    </location>
</feature>
<sequence length="711" mass="80736">MPAVAPSRDFKSMGPTSAHAKRSRAKSLSPLQFTASLSLPSVFLNKLVQRMPNAEVVLTTAHLRRPLRWYDFRAIHPHSASMKNWDLLSIGLIVFTAVVTPFETAFTTASIGVLFVVNRFVDLCFLIDAILHFFIMYYDEPNALWISDRKKIAQKYLSEFFLDVVSMLPFDVVGLAVDNNTVKQLRFTRVLRLLRLMKIVKVLRGANTFRAWESKMSINYATIALAKFCLIVLITSHWMACMFRMVVDIEDFSDPLGFKFNWMTEHTMGRVTIARSSMGIQYMSALYWSVMTLTTIGYGDLVPTTPGERALAIMCMLIGGGIYAYVVGSVCQILNSMDASTSEFHQTIDTLNEYCRHNQLPSELSARLREFFHSSRTLLREKAHHDLLLTMSPGLRGEVALYNNQWISKIDFFNCSNRLERTQFITAVALLLRHECFPPNEFIIREGEYNTKMYLVQRGLATKGKVMFGGGSFFGEDIILNLRQRKIPVRAFSYLHVQALSKFELEELIYSGLYPEIQRNIRRQVLKTAFKNNFVKLSQDTVRRRSSTYKGRESISGTMLSHMNPLLRSTLGLQDPTMFLRGLAASAEQIKKKSDEDAGATVDTIVDSVSTILDANIAKHDETIAKKIDEVLARMTRLEKYIAPNVIFDGGPVYERTHVTKIPRHTNTSRNELVRTDSATHLQAVQALERGETRSLLTQGSNFNRRSSLGI</sequence>
<keyword evidence="17" id="KW-1185">Reference proteome</keyword>
<evidence type="ECO:0000256" key="11">
    <source>
        <dbReference type="ARBA" id="ARBA00023303"/>
    </source>
</evidence>
<dbReference type="Proteomes" id="UP000332933">
    <property type="component" value="Unassembled WGS sequence"/>
</dbReference>
<dbReference type="InterPro" id="IPR050818">
    <property type="entry name" value="KCNH_animal-type"/>
</dbReference>
<keyword evidence="10 13" id="KW-0472">Membrane</keyword>
<keyword evidence="4 13" id="KW-0812">Transmembrane</keyword>
<evidence type="ECO:0000256" key="10">
    <source>
        <dbReference type="ARBA" id="ARBA00023136"/>
    </source>
</evidence>
<dbReference type="AlphaFoldDB" id="A0A485LAA5"/>
<dbReference type="Gene3D" id="1.10.287.630">
    <property type="entry name" value="Helix hairpin bin"/>
    <property type="match status" value="1"/>
</dbReference>
<dbReference type="InterPro" id="IPR000595">
    <property type="entry name" value="cNMP-bd_dom"/>
</dbReference>
<dbReference type="Gene3D" id="2.60.120.10">
    <property type="entry name" value="Jelly Rolls"/>
    <property type="match status" value="1"/>
</dbReference>
<evidence type="ECO:0000256" key="12">
    <source>
        <dbReference type="SAM" id="MobiDB-lite"/>
    </source>
</evidence>
<dbReference type="EMBL" id="CAADRA010006325">
    <property type="protein sequence ID" value="VFT94556.1"/>
    <property type="molecule type" value="Genomic_DNA"/>
</dbReference>
<feature type="transmembrane region" description="Helical" evidence="13">
    <location>
        <begin position="217"/>
        <end position="235"/>
    </location>
</feature>
<keyword evidence="6" id="KW-0851">Voltage-gated channel</keyword>
<evidence type="ECO:0000256" key="7">
    <source>
        <dbReference type="ARBA" id="ARBA00022958"/>
    </source>
</evidence>
<dbReference type="Pfam" id="PF00520">
    <property type="entry name" value="Ion_trans"/>
    <property type="match status" value="1"/>
</dbReference>
<keyword evidence="5" id="KW-0631">Potassium channel</keyword>
<evidence type="ECO:0000256" key="2">
    <source>
        <dbReference type="ARBA" id="ARBA00022448"/>
    </source>
</evidence>
<evidence type="ECO:0000256" key="4">
    <source>
        <dbReference type="ARBA" id="ARBA00022692"/>
    </source>
</evidence>
<dbReference type="PANTHER" id="PTHR10217:SF435">
    <property type="entry name" value="POTASSIUM VOLTAGE-GATED CHANNEL PROTEIN EAG"/>
    <property type="match status" value="1"/>
</dbReference>
<feature type="domain" description="Cyclic nucleotide-binding" evidence="14">
    <location>
        <begin position="412"/>
        <end position="509"/>
    </location>
</feature>
<reference evidence="16 17" key="1">
    <citation type="submission" date="2019-03" db="EMBL/GenBank/DDBJ databases">
        <authorList>
            <person name="Gaulin E."/>
            <person name="Dumas B."/>
        </authorList>
    </citation>
    <scope>NUCLEOTIDE SEQUENCE [LARGE SCALE GENOMIC DNA]</scope>
    <source>
        <strain evidence="16">CBS 568.67</strain>
    </source>
</reference>
<keyword evidence="2" id="KW-0813">Transport</keyword>
<accession>A0A485LAA5</accession>